<dbReference type="Gene3D" id="2.40.30.170">
    <property type="match status" value="1"/>
</dbReference>
<comment type="similarity">
    <text evidence="1">Belongs to the membrane fusion protein (MFP) (TC 8.A.1) family.</text>
</comment>
<evidence type="ECO:0000259" key="3">
    <source>
        <dbReference type="Pfam" id="PF25954"/>
    </source>
</evidence>
<dbReference type="GO" id="GO:0015562">
    <property type="term" value="F:efflux transmembrane transporter activity"/>
    <property type="evidence" value="ECO:0007669"/>
    <property type="project" value="TreeGrafter"/>
</dbReference>
<evidence type="ECO:0000313" key="4">
    <source>
        <dbReference type="EMBL" id="EPR40028.1"/>
    </source>
</evidence>
<dbReference type="Gene3D" id="1.10.287.470">
    <property type="entry name" value="Helix hairpin bin"/>
    <property type="match status" value="1"/>
</dbReference>
<dbReference type="NCBIfam" id="TIGR01730">
    <property type="entry name" value="RND_mfp"/>
    <property type="match status" value="1"/>
</dbReference>
<feature type="chain" id="PRO_5030177302" evidence="2">
    <location>
        <begin position="27"/>
        <end position="366"/>
    </location>
</feature>
<name>S7V5Z1_DESML</name>
<dbReference type="OrthoDB" id="176710at2"/>
<dbReference type="EMBL" id="ATHJ01000086">
    <property type="protein sequence ID" value="EPR40028.1"/>
    <property type="molecule type" value="Genomic_DNA"/>
</dbReference>
<evidence type="ECO:0000256" key="1">
    <source>
        <dbReference type="ARBA" id="ARBA00009477"/>
    </source>
</evidence>
<dbReference type="PANTHER" id="PTHR30469">
    <property type="entry name" value="MULTIDRUG RESISTANCE PROTEIN MDTA"/>
    <property type="match status" value="1"/>
</dbReference>
<accession>S7V5Z1</accession>
<organism evidence="4 5">
    <name type="scientific">Desulfococcus multivorans DSM 2059</name>
    <dbReference type="NCBI Taxonomy" id="1121405"/>
    <lineage>
        <taxon>Bacteria</taxon>
        <taxon>Pseudomonadati</taxon>
        <taxon>Thermodesulfobacteriota</taxon>
        <taxon>Desulfobacteria</taxon>
        <taxon>Desulfobacterales</taxon>
        <taxon>Desulfococcaceae</taxon>
        <taxon>Desulfococcus</taxon>
    </lineage>
</organism>
<dbReference type="InterPro" id="IPR058792">
    <property type="entry name" value="Beta-barrel_RND_2"/>
</dbReference>
<proteinExistence type="inferred from homology"/>
<dbReference type="PANTHER" id="PTHR30469:SF15">
    <property type="entry name" value="HLYD FAMILY OF SECRETION PROTEINS"/>
    <property type="match status" value="1"/>
</dbReference>
<dbReference type="SUPFAM" id="SSF111369">
    <property type="entry name" value="HlyD-like secretion proteins"/>
    <property type="match status" value="1"/>
</dbReference>
<feature type="signal peptide" evidence="2">
    <location>
        <begin position="1"/>
        <end position="26"/>
    </location>
</feature>
<evidence type="ECO:0000256" key="2">
    <source>
        <dbReference type="SAM" id="SignalP"/>
    </source>
</evidence>
<protein>
    <submittedName>
        <fullName evidence="4">Efflux transporter, RND family, MFP subunit</fullName>
    </submittedName>
</protein>
<dbReference type="Gene3D" id="2.40.420.20">
    <property type="match status" value="1"/>
</dbReference>
<feature type="domain" description="CusB-like beta-barrel" evidence="3">
    <location>
        <begin position="233"/>
        <end position="301"/>
    </location>
</feature>
<reference evidence="4 5" key="1">
    <citation type="journal article" date="2013" name="Genome Announc.">
        <title>Draft genome sequences for three mercury-methylating, sulfate-reducing bacteria.</title>
        <authorList>
            <person name="Brown S.D."/>
            <person name="Hurt R.A.Jr."/>
            <person name="Gilmour C.C."/>
            <person name="Elias D.A."/>
        </authorList>
    </citation>
    <scope>NUCLEOTIDE SEQUENCE [LARGE SCALE GENOMIC DNA]</scope>
    <source>
        <strain evidence="4 5">DSM 2059</strain>
    </source>
</reference>
<dbReference type="Proteomes" id="UP000014977">
    <property type="component" value="Unassembled WGS sequence"/>
</dbReference>
<dbReference type="Gene3D" id="2.40.50.100">
    <property type="match status" value="1"/>
</dbReference>
<gene>
    <name evidence="4" type="ORF">dsmv_2457</name>
</gene>
<dbReference type="Pfam" id="PF25954">
    <property type="entry name" value="Beta-barrel_RND_2"/>
    <property type="match status" value="1"/>
</dbReference>
<comment type="caution">
    <text evidence="4">The sequence shown here is derived from an EMBL/GenBank/DDBJ whole genome shotgun (WGS) entry which is preliminary data.</text>
</comment>
<dbReference type="eggNOG" id="COG0845">
    <property type="taxonomic scope" value="Bacteria"/>
</dbReference>
<sequence length="366" mass="38961">MSSFRILSFRSLVGALILFLSLASNAVGGDAVGEVRAVMESVTDWYEAVGTIRPKTASKIEAQVTAEVLDVKVRPGDRVEKGQVLIILDNRPLTSRRAQAISALESAVAAKNQAHQGVAAAEAAFNQALAQVNRIRGFFRSEAATAQELEAAESTYRQAEAGLHQARAGLAAADAGIRGAGAVVRESEISLGYAVITAPEEGEILGRLVEPGDLAMPGKPLLAIQTGRRLRMEAYVREGAIVDVAPGSRLSAYITATGQSFDTVVEEIVPYADPMTRTFLIKTSLPAAPGLYPGMFGRLRIPVEVHSVVVIPENAVKRVGQLEIVEVREADAWVSRYIQTGERHAGGIEVLSGLSGGEILRLRGDE</sequence>
<dbReference type="GO" id="GO:1990281">
    <property type="term" value="C:efflux pump complex"/>
    <property type="evidence" value="ECO:0007669"/>
    <property type="project" value="TreeGrafter"/>
</dbReference>
<evidence type="ECO:0000313" key="5">
    <source>
        <dbReference type="Proteomes" id="UP000014977"/>
    </source>
</evidence>
<dbReference type="InterPro" id="IPR006143">
    <property type="entry name" value="RND_pump_MFP"/>
</dbReference>
<dbReference type="STRING" id="897.B2D07_13430"/>
<dbReference type="AlphaFoldDB" id="S7V5Z1"/>
<dbReference type="RefSeq" id="WP_020877214.1">
    <property type="nucleotide sequence ID" value="NZ_ATHJ01000086.1"/>
</dbReference>
<keyword evidence="2" id="KW-0732">Signal</keyword>
<keyword evidence="5" id="KW-1185">Reference proteome</keyword>